<feature type="transmembrane region" description="Helical" evidence="8">
    <location>
        <begin position="201"/>
        <end position="219"/>
    </location>
</feature>
<keyword evidence="2" id="KW-1003">Cell membrane</keyword>
<keyword evidence="4" id="KW-0808">Transferase</keyword>
<feature type="transmembrane region" description="Helical" evidence="8">
    <location>
        <begin position="85"/>
        <end position="106"/>
    </location>
</feature>
<dbReference type="InterPro" id="IPR038731">
    <property type="entry name" value="RgtA/B/C-like"/>
</dbReference>
<evidence type="ECO:0000256" key="6">
    <source>
        <dbReference type="ARBA" id="ARBA00022989"/>
    </source>
</evidence>
<keyword evidence="11" id="KW-1185">Reference proteome</keyword>
<comment type="subcellular location">
    <subcellularLocation>
        <location evidence="1">Cell membrane</location>
        <topology evidence="1">Multi-pass membrane protein</topology>
    </subcellularLocation>
</comment>
<protein>
    <recommendedName>
        <fullName evidence="9">Glycosyltransferase RgtA/B/C/D-like domain-containing protein</fullName>
    </recommendedName>
</protein>
<feature type="transmembrane region" description="Helical" evidence="8">
    <location>
        <begin position="20"/>
        <end position="39"/>
    </location>
</feature>
<feature type="domain" description="Glycosyltransferase RgtA/B/C/D-like" evidence="9">
    <location>
        <begin position="64"/>
        <end position="224"/>
    </location>
</feature>
<evidence type="ECO:0000256" key="8">
    <source>
        <dbReference type="SAM" id="Phobius"/>
    </source>
</evidence>
<proteinExistence type="predicted"/>
<evidence type="ECO:0000313" key="10">
    <source>
        <dbReference type="EMBL" id="MQY31394.1"/>
    </source>
</evidence>
<comment type="caution">
    <text evidence="10">The sequence shown here is derived from an EMBL/GenBank/DDBJ whole genome shotgun (WGS) entry which is preliminary data.</text>
</comment>
<dbReference type="Proteomes" id="UP000431401">
    <property type="component" value="Unassembled WGS sequence"/>
</dbReference>
<evidence type="ECO:0000256" key="7">
    <source>
        <dbReference type="ARBA" id="ARBA00023136"/>
    </source>
</evidence>
<feature type="transmembrane region" description="Helical" evidence="8">
    <location>
        <begin position="284"/>
        <end position="307"/>
    </location>
</feature>
<feature type="transmembrane region" description="Helical" evidence="8">
    <location>
        <begin position="259"/>
        <end position="277"/>
    </location>
</feature>
<evidence type="ECO:0000256" key="4">
    <source>
        <dbReference type="ARBA" id="ARBA00022679"/>
    </source>
</evidence>
<keyword evidence="6 8" id="KW-1133">Transmembrane helix</keyword>
<dbReference type="Pfam" id="PF13231">
    <property type="entry name" value="PMT_2"/>
    <property type="match status" value="1"/>
</dbReference>
<keyword evidence="5 8" id="KW-0812">Transmembrane</keyword>
<dbReference type="PANTHER" id="PTHR33908">
    <property type="entry name" value="MANNOSYLTRANSFERASE YKCB-RELATED"/>
    <property type="match status" value="1"/>
</dbReference>
<feature type="transmembrane region" description="Helical" evidence="8">
    <location>
        <begin position="127"/>
        <end position="153"/>
    </location>
</feature>
<evidence type="ECO:0000256" key="2">
    <source>
        <dbReference type="ARBA" id="ARBA00022475"/>
    </source>
</evidence>
<organism evidence="10 11">
    <name type="scientific">Nocardia aurantia</name>
    <dbReference type="NCBI Taxonomy" id="2585199"/>
    <lineage>
        <taxon>Bacteria</taxon>
        <taxon>Bacillati</taxon>
        <taxon>Actinomycetota</taxon>
        <taxon>Actinomycetes</taxon>
        <taxon>Mycobacteriales</taxon>
        <taxon>Nocardiaceae</taxon>
        <taxon>Nocardia</taxon>
    </lineage>
</organism>
<sequence>MTDVVDRGRATVSTPRPPLAVRPVAAVAVVAAAVLLFSASRYGYFGDELYFLAAGRRPAWGYADQGPVLPLLARLMDTLAPGSYLVLRLPAVALTVAAIVLCAMLAREFGGGAGAQAVAAAGYATSPFLLLQGALLTTNAVDTVLWVIISWLVARWVRTRDDRLLLAAAVITAIDIQVKWLVPFLWIAIAVSAGLCGPRRLVLRPLLWAGAGLTVLLSIPELVWQWHRGWPEIQMTRLIGAEQGILGGRLLFVPMTLELAGWLAGPLLVCGLAAFLFRKSLRPYRFLGVAWIVLELVFMITGGRIYYSAGLDAVAIAAGAVVVVAVIGAHTPVRRSLLTAGLIALTAWATYHVLRAAPWLPAERVQPPRSNSEAAIAIAVYGKFGWPELTETVVDAYRRMSDADRAHAVIIADTYWQASALDELGRDRLPPIYSPSRGWGYFGAPPDDATAYLVVGSYEVVLQSQFREVNPIGRVDTRLGFPGNTQQVTLWRCAGPEKPWADVWPDWMHL</sequence>
<dbReference type="InterPro" id="IPR050297">
    <property type="entry name" value="LipidA_mod_glycosyltrf_83"/>
</dbReference>
<gene>
    <name evidence="10" type="ORF">NRB56_70030</name>
</gene>
<dbReference type="EMBL" id="WEGI01000019">
    <property type="protein sequence ID" value="MQY31394.1"/>
    <property type="molecule type" value="Genomic_DNA"/>
</dbReference>
<dbReference type="GO" id="GO:0005886">
    <property type="term" value="C:plasma membrane"/>
    <property type="evidence" value="ECO:0007669"/>
    <property type="project" value="UniProtKB-SubCell"/>
</dbReference>
<dbReference type="RefSeq" id="WP_319943975.1">
    <property type="nucleotide sequence ID" value="NZ_WEGI01000019.1"/>
</dbReference>
<feature type="transmembrane region" description="Helical" evidence="8">
    <location>
        <begin position="313"/>
        <end position="330"/>
    </location>
</feature>
<evidence type="ECO:0000256" key="5">
    <source>
        <dbReference type="ARBA" id="ARBA00022692"/>
    </source>
</evidence>
<feature type="transmembrane region" description="Helical" evidence="8">
    <location>
        <begin position="337"/>
        <end position="354"/>
    </location>
</feature>
<dbReference type="PANTHER" id="PTHR33908:SF11">
    <property type="entry name" value="MEMBRANE PROTEIN"/>
    <property type="match status" value="1"/>
</dbReference>
<dbReference type="GO" id="GO:0016763">
    <property type="term" value="F:pentosyltransferase activity"/>
    <property type="evidence" value="ECO:0007669"/>
    <property type="project" value="TreeGrafter"/>
</dbReference>
<reference evidence="10 11" key="1">
    <citation type="submission" date="2019-10" db="EMBL/GenBank/DDBJ databases">
        <title>Nocardia macrotermitis sp. nov. and Nocardia aurantia sp. nov., isolated from the gut of fungus growing-termite Macrotermes natalensis.</title>
        <authorList>
            <person name="Benndorf R."/>
            <person name="Schwitalla J."/>
            <person name="Martin K."/>
            <person name="De Beer W."/>
            <person name="Kaster A.-K."/>
            <person name="Vollmers J."/>
            <person name="Poulsen M."/>
            <person name="Beemelmanns C."/>
        </authorList>
    </citation>
    <scope>NUCLEOTIDE SEQUENCE [LARGE SCALE GENOMIC DNA]</scope>
    <source>
        <strain evidence="10 11">RB56</strain>
    </source>
</reference>
<dbReference type="GO" id="GO:0009103">
    <property type="term" value="P:lipopolysaccharide biosynthetic process"/>
    <property type="evidence" value="ECO:0007669"/>
    <property type="project" value="UniProtKB-ARBA"/>
</dbReference>
<evidence type="ECO:0000259" key="9">
    <source>
        <dbReference type="Pfam" id="PF13231"/>
    </source>
</evidence>
<keyword evidence="7 8" id="KW-0472">Membrane</keyword>
<evidence type="ECO:0000256" key="1">
    <source>
        <dbReference type="ARBA" id="ARBA00004651"/>
    </source>
</evidence>
<feature type="transmembrane region" description="Helical" evidence="8">
    <location>
        <begin position="165"/>
        <end position="189"/>
    </location>
</feature>
<name>A0A7K0E2L3_9NOCA</name>
<evidence type="ECO:0000313" key="11">
    <source>
        <dbReference type="Proteomes" id="UP000431401"/>
    </source>
</evidence>
<keyword evidence="3" id="KW-0328">Glycosyltransferase</keyword>
<dbReference type="AlphaFoldDB" id="A0A7K0E2L3"/>
<evidence type="ECO:0000256" key="3">
    <source>
        <dbReference type="ARBA" id="ARBA00022676"/>
    </source>
</evidence>
<accession>A0A7K0E2L3</accession>